<feature type="transmembrane region" description="Helical" evidence="1">
    <location>
        <begin position="44"/>
        <end position="65"/>
    </location>
</feature>
<keyword evidence="1" id="KW-1133">Transmembrane helix</keyword>
<feature type="transmembrane region" description="Helical" evidence="1">
    <location>
        <begin position="12"/>
        <end position="32"/>
    </location>
</feature>
<feature type="transmembrane region" description="Helical" evidence="1">
    <location>
        <begin position="106"/>
        <end position="132"/>
    </location>
</feature>
<keyword evidence="1" id="KW-0812">Transmembrane</keyword>
<organism evidence="2 3">
    <name type="scientific">Oceanobacillus kapialis</name>
    <dbReference type="NCBI Taxonomy" id="481353"/>
    <lineage>
        <taxon>Bacteria</taxon>
        <taxon>Bacillati</taxon>
        <taxon>Bacillota</taxon>
        <taxon>Bacilli</taxon>
        <taxon>Bacillales</taxon>
        <taxon>Bacillaceae</taxon>
        <taxon>Oceanobacillus</taxon>
    </lineage>
</organism>
<keyword evidence="1" id="KW-0472">Membrane</keyword>
<gene>
    <name evidence="2" type="ORF">ACFSUN_14265</name>
</gene>
<evidence type="ECO:0000313" key="3">
    <source>
        <dbReference type="Proteomes" id="UP001597451"/>
    </source>
</evidence>
<feature type="transmembrane region" description="Helical" evidence="1">
    <location>
        <begin position="77"/>
        <end position="94"/>
    </location>
</feature>
<proteinExistence type="predicted"/>
<protein>
    <submittedName>
        <fullName evidence="2">Uncharacterized protein</fullName>
    </submittedName>
</protein>
<dbReference type="RefSeq" id="WP_379562734.1">
    <property type="nucleotide sequence ID" value="NZ_CP085256.1"/>
</dbReference>
<name>A0ABW5Q380_9BACI</name>
<dbReference type="EMBL" id="JBHUMX010000041">
    <property type="protein sequence ID" value="MFD2629948.1"/>
    <property type="molecule type" value="Genomic_DNA"/>
</dbReference>
<reference evidence="3" key="1">
    <citation type="journal article" date="2019" name="Int. J. Syst. Evol. Microbiol.">
        <title>The Global Catalogue of Microorganisms (GCM) 10K type strain sequencing project: providing services to taxonomists for standard genome sequencing and annotation.</title>
        <authorList>
            <consortium name="The Broad Institute Genomics Platform"/>
            <consortium name="The Broad Institute Genome Sequencing Center for Infectious Disease"/>
            <person name="Wu L."/>
            <person name="Ma J."/>
        </authorList>
    </citation>
    <scope>NUCLEOTIDE SEQUENCE [LARGE SCALE GENOMIC DNA]</scope>
    <source>
        <strain evidence="3">TISTR 1858</strain>
    </source>
</reference>
<evidence type="ECO:0000256" key="1">
    <source>
        <dbReference type="SAM" id="Phobius"/>
    </source>
</evidence>
<dbReference type="Proteomes" id="UP001597451">
    <property type="component" value="Unassembled WGS sequence"/>
</dbReference>
<accession>A0ABW5Q380</accession>
<sequence length="135" mass="15464">MSKNVYDVLISVLVISLVYFTIAWVRFFIFVVDNDHWLAQEDFYLSPITLGYVITLLTVILASLLSKGKSNKTKYKIWGTLLIIPISFPLAYSIGMSYARIEEKPWGALLMLFVFPIILLIGLVLFFVGVFMKEE</sequence>
<evidence type="ECO:0000313" key="2">
    <source>
        <dbReference type="EMBL" id="MFD2629948.1"/>
    </source>
</evidence>
<keyword evidence="3" id="KW-1185">Reference proteome</keyword>
<comment type="caution">
    <text evidence="2">The sequence shown here is derived from an EMBL/GenBank/DDBJ whole genome shotgun (WGS) entry which is preliminary data.</text>
</comment>